<evidence type="ECO:0000256" key="1">
    <source>
        <dbReference type="SAM" id="MobiDB-lite"/>
    </source>
</evidence>
<evidence type="ECO:0000256" key="2">
    <source>
        <dbReference type="SAM" id="SignalP"/>
    </source>
</evidence>
<comment type="caution">
    <text evidence="3">The sequence shown here is derived from an EMBL/GenBank/DDBJ whole genome shotgun (WGS) entry which is preliminary data.</text>
</comment>
<dbReference type="AlphaFoldDB" id="A0AAD8Q9T5"/>
<dbReference type="Proteomes" id="UP001230504">
    <property type="component" value="Unassembled WGS sequence"/>
</dbReference>
<gene>
    <name evidence="3" type="ORF">LY79DRAFT_540519</name>
</gene>
<dbReference type="GeneID" id="85441117"/>
<evidence type="ECO:0000313" key="4">
    <source>
        <dbReference type="Proteomes" id="UP001230504"/>
    </source>
</evidence>
<organism evidence="3 4">
    <name type="scientific">Colletotrichum navitas</name>
    <dbReference type="NCBI Taxonomy" id="681940"/>
    <lineage>
        <taxon>Eukaryota</taxon>
        <taxon>Fungi</taxon>
        <taxon>Dikarya</taxon>
        <taxon>Ascomycota</taxon>
        <taxon>Pezizomycotina</taxon>
        <taxon>Sordariomycetes</taxon>
        <taxon>Hypocreomycetidae</taxon>
        <taxon>Glomerellales</taxon>
        <taxon>Glomerellaceae</taxon>
        <taxon>Colletotrichum</taxon>
        <taxon>Colletotrichum graminicola species complex</taxon>
    </lineage>
</organism>
<proteinExistence type="predicted"/>
<name>A0AAD8Q9T5_9PEZI</name>
<dbReference type="Pfam" id="PF23670">
    <property type="entry name" value="PIGBOS1"/>
    <property type="match status" value="1"/>
</dbReference>
<sequence length="76" mass="8235">MSLRNFLPIVVAVVAGVGISTHTLKPALEEQKRLRESKEQLPRTLPSGEPNSPDLQIPNIMTPRSGADADSSSRKT</sequence>
<accession>A0AAD8Q9T5</accession>
<feature type="region of interest" description="Disordered" evidence="1">
    <location>
        <begin position="33"/>
        <end position="76"/>
    </location>
</feature>
<dbReference type="RefSeq" id="XP_060418399.1">
    <property type="nucleotide sequence ID" value="XM_060556877.1"/>
</dbReference>
<dbReference type="EMBL" id="JAHLJV010000007">
    <property type="protein sequence ID" value="KAK1597627.1"/>
    <property type="molecule type" value="Genomic_DNA"/>
</dbReference>
<protein>
    <submittedName>
        <fullName evidence="3">Uncharacterized protein</fullName>
    </submittedName>
</protein>
<reference evidence="3" key="1">
    <citation type="submission" date="2021-06" db="EMBL/GenBank/DDBJ databases">
        <title>Comparative genomics, transcriptomics and evolutionary studies reveal genomic signatures of adaptation to plant cell wall in hemibiotrophic fungi.</title>
        <authorList>
            <consortium name="DOE Joint Genome Institute"/>
            <person name="Baroncelli R."/>
            <person name="Diaz J.F."/>
            <person name="Benocci T."/>
            <person name="Peng M."/>
            <person name="Battaglia E."/>
            <person name="Haridas S."/>
            <person name="Andreopoulos W."/>
            <person name="Labutti K."/>
            <person name="Pangilinan J."/>
            <person name="Floch G.L."/>
            <person name="Makela M.R."/>
            <person name="Henrissat B."/>
            <person name="Grigoriev I.V."/>
            <person name="Crouch J.A."/>
            <person name="De Vries R.P."/>
            <person name="Sukno S.A."/>
            <person name="Thon M.R."/>
        </authorList>
    </citation>
    <scope>NUCLEOTIDE SEQUENCE</scope>
    <source>
        <strain evidence="3">CBS 125086</strain>
    </source>
</reference>
<keyword evidence="2" id="KW-0732">Signal</keyword>
<feature type="chain" id="PRO_5042135480" evidence="2">
    <location>
        <begin position="17"/>
        <end position="76"/>
    </location>
</feature>
<keyword evidence="4" id="KW-1185">Reference proteome</keyword>
<dbReference type="InterPro" id="IPR057394">
    <property type="entry name" value="PIGBOS1"/>
</dbReference>
<evidence type="ECO:0000313" key="3">
    <source>
        <dbReference type="EMBL" id="KAK1597627.1"/>
    </source>
</evidence>
<feature type="signal peptide" evidence="2">
    <location>
        <begin position="1"/>
        <end position="16"/>
    </location>
</feature>